<dbReference type="EMBL" id="CP097355">
    <property type="protein sequence ID" value="UYV25234.1"/>
    <property type="molecule type" value="Genomic_DNA"/>
</dbReference>
<reference evidence="1" key="1">
    <citation type="submission" date="2022-05" db="EMBL/GenBank/DDBJ databases">
        <title>Megaplasmid of Vibrio parahaemolyticus.</title>
        <authorList>
            <person name="Strauch E."/>
            <person name="Borowiak M."/>
        </authorList>
    </citation>
    <scope>NUCLEOTIDE SEQUENCE</scope>
    <source>
        <strain evidence="1">16-VB00198</strain>
    </source>
</reference>
<sequence length="94" mass="10395">MNKIITVFIVAAVVIGIYYLEPIFNENCMEPQVIDAHLKNCELSGVEKSCSWLEHNNIPEGYTFDSAKAAEACVTSENLSNFLVKVVSKNKVGN</sequence>
<dbReference type="Proteomes" id="UP001163036">
    <property type="component" value="Chromosome 1"/>
</dbReference>
<dbReference type="RefSeq" id="WP_228087011.1">
    <property type="nucleotide sequence ID" value="NZ_CP097355.1"/>
</dbReference>
<protein>
    <submittedName>
        <fullName evidence="1">Uncharacterized protein</fullName>
    </submittedName>
</protein>
<dbReference type="AlphaFoldDB" id="A0AA46UJ35"/>
<proteinExistence type="predicted"/>
<evidence type="ECO:0000313" key="2">
    <source>
        <dbReference type="Proteomes" id="UP001163036"/>
    </source>
</evidence>
<evidence type="ECO:0000313" key="1">
    <source>
        <dbReference type="EMBL" id="UYV25234.1"/>
    </source>
</evidence>
<organism evidence="1 2">
    <name type="scientific">Vibrio parahaemolyticus</name>
    <dbReference type="NCBI Taxonomy" id="670"/>
    <lineage>
        <taxon>Bacteria</taxon>
        <taxon>Pseudomonadati</taxon>
        <taxon>Pseudomonadota</taxon>
        <taxon>Gammaproteobacteria</taxon>
        <taxon>Vibrionales</taxon>
        <taxon>Vibrionaceae</taxon>
        <taxon>Vibrio</taxon>
    </lineage>
</organism>
<gene>
    <name evidence="1" type="ORF">M5598_09110</name>
</gene>
<name>A0AA46UJ35_VIBPH</name>
<accession>A0AA46UJ35</accession>